<feature type="compositionally biased region" description="Polar residues" evidence="1">
    <location>
        <begin position="62"/>
        <end position="80"/>
    </location>
</feature>
<gene>
    <name evidence="2" type="ORF">THAPSDRAFT_bd692</name>
</gene>
<dbReference type="GeneID" id="7444461"/>
<dbReference type="EMBL" id="DS999427">
    <property type="protein sequence ID" value="EED86420.1"/>
    <property type="molecule type" value="Genomic_DNA"/>
</dbReference>
<evidence type="ECO:0000256" key="1">
    <source>
        <dbReference type="SAM" id="MobiDB-lite"/>
    </source>
</evidence>
<evidence type="ECO:0000313" key="3">
    <source>
        <dbReference type="Proteomes" id="UP000001449"/>
    </source>
</evidence>
<reference evidence="2 3" key="2">
    <citation type="journal article" date="2008" name="Nature">
        <title>The Phaeodactylum genome reveals the evolutionary history of diatom genomes.</title>
        <authorList>
            <person name="Bowler C."/>
            <person name="Allen A.E."/>
            <person name="Badger J.H."/>
            <person name="Grimwood J."/>
            <person name="Jabbari K."/>
            <person name="Kuo A."/>
            <person name="Maheswari U."/>
            <person name="Martens C."/>
            <person name="Maumus F."/>
            <person name="Otillar R.P."/>
            <person name="Rayko E."/>
            <person name="Salamov A."/>
            <person name="Vandepoele K."/>
            <person name="Beszteri B."/>
            <person name="Gruber A."/>
            <person name="Heijde M."/>
            <person name="Katinka M."/>
            <person name="Mock T."/>
            <person name="Valentin K."/>
            <person name="Verret F."/>
            <person name="Berges J.A."/>
            <person name="Brownlee C."/>
            <person name="Cadoret J.P."/>
            <person name="Chiovitti A."/>
            <person name="Choi C.J."/>
            <person name="Coesel S."/>
            <person name="De Martino A."/>
            <person name="Detter J.C."/>
            <person name="Durkin C."/>
            <person name="Falciatore A."/>
            <person name="Fournet J."/>
            <person name="Haruta M."/>
            <person name="Huysman M.J."/>
            <person name="Jenkins B.D."/>
            <person name="Jiroutova K."/>
            <person name="Jorgensen R.E."/>
            <person name="Joubert Y."/>
            <person name="Kaplan A."/>
            <person name="Kroger N."/>
            <person name="Kroth P.G."/>
            <person name="La Roche J."/>
            <person name="Lindquist E."/>
            <person name="Lommer M."/>
            <person name="Martin-Jezequel V."/>
            <person name="Lopez P.J."/>
            <person name="Lucas S."/>
            <person name="Mangogna M."/>
            <person name="McGinnis K."/>
            <person name="Medlin L.K."/>
            <person name="Montsant A."/>
            <person name="Oudot-Le Secq M.P."/>
            <person name="Napoli C."/>
            <person name="Obornik M."/>
            <person name="Parker M.S."/>
            <person name="Petit J.L."/>
            <person name="Porcel B.M."/>
            <person name="Poulsen N."/>
            <person name="Robison M."/>
            <person name="Rychlewski L."/>
            <person name="Rynearson T.A."/>
            <person name="Schmutz J."/>
            <person name="Shapiro H."/>
            <person name="Siaut M."/>
            <person name="Stanley M."/>
            <person name="Sussman M.R."/>
            <person name="Taylor A.R."/>
            <person name="Vardi A."/>
            <person name="von Dassow P."/>
            <person name="Vyverman W."/>
            <person name="Willis A."/>
            <person name="Wyrwicz L.S."/>
            <person name="Rokhsar D.S."/>
            <person name="Weissenbach J."/>
            <person name="Armbrust E.V."/>
            <person name="Green B.R."/>
            <person name="Van de Peer Y."/>
            <person name="Grigoriev I.V."/>
        </authorList>
    </citation>
    <scope>NUCLEOTIDE SEQUENCE [LARGE SCALE GENOMIC DNA]</scope>
    <source>
        <strain evidence="2 3">CCMP1335</strain>
    </source>
</reference>
<dbReference type="Proteomes" id="UP000001449">
    <property type="component" value="Unassembled WGS sequence"/>
</dbReference>
<keyword evidence="3" id="KW-1185">Reference proteome</keyword>
<dbReference type="HOGENOM" id="CLU_355479_0_0_1"/>
<protein>
    <submittedName>
        <fullName evidence="2">Uncharacterized protein</fullName>
    </submittedName>
</protein>
<dbReference type="OMA" id="GCAERRE"/>
<reference evidence="2 3" key="1">
    <citation type="journal article" date="2004" name="Science">
        <title>The genome of the diatom Thalassiosira pseudonana: ecology, evolution, and metabolism.</title>
        <authorList>
            <person name="Armbrust E.V."/>
            <person name="Berges J.A."/>
            <person name="Bowler C."/>
            <person name="Green B.R."/>
            <person name="Martinez D."/>
            <person name="Putnam N.H."/>
            <person name="Zhou S."/>
            <person name="Allen A.E."/>
            <person name="Apt K.E."/>
            <person name="Bechner M."/>
            <person name="Brzezinski M.A."/>
            <person name="Chaal B.K."/>
            <person name="Chiovitti A."/>
            <person name="Davis A.K."/>
            <person name="Demarest M.S."/>
            <person name="Detter J.C."/>
            <person name="Glavina T."/>
            <person name="Goodstein D."/>
            <person name="Hadi M.Z."/>
            <person name="Hellsten U."/>
            <person name="Hildebrand M."/>
            <person name="Jenkins B.D."/>
            <person name="Jurka J."/>
            <person name="Kapitonov V.V."/>
            <person name="Kroger N."/>
            <person name="Lau W.W."/>
            <person name="Lane T.W."/>
            <person name="Larimer F.W."/>
            <person name="Lippmeier J.C."/>
            <person name="Lucas S."/>
            <person name="Medina M."/>
            <person name="Montsant A."/>
            <person name="Obornik M."/>
            <person name="Parker M.S."/>
            <person name="Palenik B."/>
            <person name="Pazour G.J."/>
            <person name="Richardson P.M."/>
            <person name="Rynearson T.A."/>
            <person name="Saito M.A."/>
            <person name="Schwartz D.C."/>
            <person name="Thamatrakoln K."/>
            <person name="Valentin K."/>
            <person name="Vardi A."/>
            <person name="Wilkerson F.P."/>
            <person name="Rokhsar D.S."/>
        </authorList>
    </citation>
    <scope>NUCLEOTIDE SEQUENCE [LARGE SCALE GENOMIC DNA]</scope>
    <source>
        <strain evidence="2 3">CCMP1335</strain>
    </source>
</reference>
<proteinExistence type="predicted"/>
<dbReference type="RefSeq" id="XP_002297270.1">
    <property type="nucleotide sequence ID" value="XM_002297234.1"/>
</dbReference>
<evidence type="ECO:0000313" key="2">
    <source>
        <dbReference type="EMBL" id="EED86420.1"/>
    </source>
</evidence>
<sequence length="846" mass="94434">MSRSNADDDPRFKKAVRKIVDNITISVPEAMKIANFTTDEINNLSLHQRIRRAAAKACGGQKPSSISVHPSTMSSVSTLTATPPLETKHKRKNVRHTSAATQQIRKNKLVDKEEKKRAVKYATSLYANRKDLSARVVSEIVEQKLGIRVPQRTIQSYVKEGRVGTSPKKKGPQGVFDDQTVLKIGNAMESYIQIKQLNGESSDVTFKKLQNLLKQCTIKKRDCNCEWLLKRLLAVSGVDLKAGRSNNAEQRRIMWTTYYNLKSWFDNWESDLLKLGFAKKEEGKTVIPKDQLARILNVDETCLVMDGSSSQRGGRPAVVFTSGSLPDLGKATIKSSAATTMITGSTAAGEAIPPHFQFATAAKSDEMERIRADVDRFAVNVKGKFGCAEEREWPCTIGMNEKGGMDEKEFMDYFLHSLVPLYPDAEDIPGKRVMVKVDSGPGRLNPELLSRARNMGFYIYPGVPNTTAVTQETDQSYGPFKTQFVTNLKELSDIRIQKGLPSLAPHVVPLFVFGGIDPDTRHEVKTSAFDVGFAPLQNIRVWSKCGAAPITRAPLHNHDQVRRELGDADDKFNLMMRHIQSTNDLSAHFLNENGFDGSVFKVQIKEKKEPSRITVPHGQERIDAIAKASTHGKLFHATGGTHLTCDDIFIATEKKVREGKISELTKKREKVMQMRSVETGAKELLQKGGTYKLHELKVILKYYQVQRYSSMKRSEALAKFEEIRGTPAPAYGNWTDADKELLDLTTKPISIGDTALGRHRTVKKMELHAAIHTMSKEEREELRNKLNVAEEMEVDEVAAPTVPILPNANPNDDQIPLPSADTQLFPDEMSDDEVDTIADNNNVQAM</sequence>
<dbReference type="PaxDb" id="35128-Thapsdraft692"/>
<feature type="region of interest" description="Disordered" evidence="1">
    <location>
        <begin position="58"/>
        <end position="80"/>
    </location>
</feature>
<accession>B8LE33</accession>
<dbReference type="InParanoid" id="B8LE33"/>
<dbReference type="KEGG" id="tps:THAPSDRAFT_bd692"/>
<organism evidence="2 3">
    <name type="scientific">Thalassiosira pseudonana</name>
    <name type="common">Marine diatom</name>
    <name type="synonym">Cyclotella nana</name>
    <dbReference type="NCBI Taxonomy" id="35128"/>
    <lineage>
        <taxon>Eukaryota</taxon>
        <taxon>Sar</taxon>
        <taxon>Stramenopiles</taxon>
        <taxon>Ochrophyta</taxon>
        <taxon>Bacillariophyta</taxon>
        <taxon>Coscinodiscophyceae</taxon>
        <taxon>Thalassiosirophycidae</taxon>
        <taxon>Thalassiosirales</taxon>
        <taxon>Thalassiosiraceae</taxon>
        <taxon>Thalassiosira</taxon>
    </lineage>
</organism>
<dbReference type="AlphaFoldDB" id="B8LE33"/>
<dbReference type="eggNOG" id="ENOG502T2Z3">
    <property type="taxonomic scope" value="Eukaryota"/>
</dbReference>
<name>B8LE33_THAPS</name>